<dbReference type="Gene3D" id="1.25.40.180">
    <property type="match status" value="1"/>
</dbReference>
<dbReference type="Proteomes" id="UP000193642">
    <property type="component" value="Unassembled WGS sequence"/>
</dbReference>
<evidence type="ECO:0000313" key="2">
    <source>
        <dbReference type="Proteomes" id="UP000193642"/>
    </source>
</evidence>
<organism evidence="1 2">
    <name type="scientific">Rhizoclosmatium globosum</name>
    <dbReference type="NCBI Taxonomy" id="329046"/>
    <lineage>
        <taxon>Eukaryota</taxon>
        <taxon>Fungi</taxon>
        <taxon>Fungi incertae sedis</taxon>
        <taxon>Chytridiomycota</taxon>
        <taxon>Chytridiomycota incertae sedis</taxon>
        <taxon>Chytridiomycetes</taxon>
        <taxon>Chytridiales</taxon>
        <taxon>Chytriomycetaceae</taxon>
        <taxon>Rhizoclosmatium</taxon>
    </lineage>
</organism>
<dbReference type="EMBL" id="MCGO01000076">
    <property type="protein sequence ID" value="ORY31529.1"/>
    <property type="molecule type" value="Genomic_DNA"/>
</dbReference>
<name>A0A1Y2B9M2_9FUNG</name>
<evidence type="ECO:0000313" key="1">
    <source>
        <dbReference type="EMBL" id="ORY31529.1"/>
    </source>
</evidence>
<accession>A0A1Y2B9M2</accession>
<reference evidence="1 2" key="1">
    <citation type="submission" date="2016-07" db="EMBL/GenBank/DDBJ databases">
        <title>Pervasive Adenine N6-methylation of Active Genes in Fungi.</title>
        <authorList>
            <consortium name="DOE Joint Genome Institute"/>
            <person name="Mondo S.J."/>
            <person name="Dannebaum R.O."/>
            <person name="Kuo R.C."/>
            <person name="Labutti K."/>
            <person name="Haridas S."/>
            <person name="Kuo A."/>
            <person name="Salamov A."/>
            <person name="Ahrendt S.R."/>
            <person name="Lipzen A."/>
            <person name="Sullivan W."/>
            <person name="Andreopoulos W.B."/>
            <person name="Clum A."/>
            <person name="Lindquist E."/>
            <person name="Daum C."/>
            <person name="Ramamoorthy G.K."/>
            <person name="Gryganskyi A."/>
            <person name="Culley D."/>
            <person name="Magnuson J.K."/>
            <person name="James T.Y."/>
            <person name="O'Malley M.A."/>
            <person name="Stajich J.E."/>
            <person name="Spatafora J.W."/>
            <person name="Visel A."/>
            <person name="Grigoriev I.V."/>
        </authorList>
    </citation>
    <scope>NUCLEOTIDE SEQUENCE [LARGE SCALE GENOMIC DNA]</scope>
    <source>
        <strain evidence="1 2">JEL800</strain>
    </source>
</reference>
<sequence>MADTQEQPPVVVTDPAPLDTADVKAASIEAAPSSATLCVPEAADIPTPIEQPEQREQTAIEESKQSAAVTETLNNWFQTFDQPTILAQFQNYAAYTSPSTESSAKKFVSQMLDALVTESFTRGGGAVARTAMLFPELVKGLVVSVDDVQECIKSFTKRHILPPATATPQTNKYFGIFYGVVYADLPSSFSLPFLQTLLTPLTESDDGDLSILKILSQVLGTVQVMYGDEKLVSVYKEFGCPLKSFWKVEKAGKKGEVDEAVLNFLEGASLECLVPLQ</sequence>
<keyword evidence="2" id="KW-1185">Reference proteome</keyword>
<gene>
    <name evidence="1" type="ORF">BCR33DRAFT_723877</name>
</gene>
<protein>
    <submittedName>
        <fullName evidence="1">Uncharacterized protein</fullName>
    </submittedName>
</protein>
<comment type="caution">
    <text evidence="1">The sequence shown here is derived from an EMBL/GenBank/DDBJ whole genome shotgun (WGS) entry which is preliminary data.</text>
</comment>
<proteinExistence type="predicted"/>
<dbReference type="AlphaFoldDB" id="A0A1Y2B9M2"/>
<dbReference type="OrthoDB" id="2159989at2759"/>